<organism evidence="1">
    <name type="scientific">marine sediment metagenome</name>
    <dbReference type="NCBI Taxonomy" id="412755"/>
    <lineage>
        <taxon>unclassified sequences</taxon>
        <taxon>metagenomes</taxon>
        <taxon>ecological metagenomes</taxon>
    </lineage>
</organism>
<dbReference type="EMBL" id="BARS01056725">
    <property type="protein sequence ID" value="GAG45195.1"/>
    <property type="molecule type" value="Genomic_DNA"/>
</dbReference>
<name>X0XPQ8_9ZZZZ</name>
<evidence type="ECO:0000313" key="1">
    <source>
        <dbReference type="EMBL" id="GAG45195.1"/>
    </source>
</evidence>
<accession>X0XPQ8</accession>
<reference evidence="1" key="1">
    <citation type="journal article" date="2014" name="Front. Microbiol.">
        <title>High frequency of phylogenetically diverse reductive dehalogenase-homologous genes in deep subseafloor sedimentary metagenomes.</title>
        <authorList>
            <person name="Kawai M."/>
            <person name="Futagami T."/>
            <person name="Toyoda A."/>
            <person name="Takaki Y."/>
            <person name="Nishi S."/>
            <person name="Hori S."/>
            <person name="Arai W."/>
            <person name="Tsubouchi T."/>
            <person name="Morono Y."/>
            <person name="Uchiyama I."/>
            <person name="Ito T."/>
            <person name="Fujiyama A."/>
            <person name="Inagaki F."/>
            <person name="Takami H."/>
        </authorList>
    </citation>
    <scope>NUCLEOTIDE SEQUENCE</scope>
    <source>
        <strain evidence="1">Expedition CK06-06</strain>
    </source>
</reference>
<protein>
    <submittedName>
        <fullName evidence="1">Uncharacterized protein</fullName>
    </submittedName>
</protein>
<gene>
    <name evidence="1" type="ORF">S01H1_83439</name>
</gene>
<dbReference type="AlphaFoldDB" id="X0XPQ8"/>
<comment type="caution">
    <text evidence="1">The sequence shown here is derived from an EMBL/GenBank/DDBJ whole genome shotgun (WGS) entry which is preliminary data.</text>
</comment>
<sequence>MSHAKDLAILYALQARRSGSLFNVWESPDKRECWPLRDYKPAPGPGWVKVWPVEKSETTNGDGGHDS</sequence>
<proteinExistence type="predicted"/>